<keyword evidence="1" id="KW-0472">Membrane</keyword>
<evidence type="ECO:0000256" key="1">
    <source>
        <dbReference type="SAM" id="Phobius"/>
    </source>
</evidence>
<proteinExistence type="predicted"/>
<sequence>MLYTRRESHPCTCLHGARPFDCTTGLLESLLHNACRDSLLVLVSTVLDLLIMPLLLVCSHRFGTIYFGFRFSILFCLMLCENPESMRFSD</sequence>
<dbReference type="Proteomes" id="UP001163823">
    <property type="component" value="Chromosome 14"/>
</dbReference>
<protein>
    <submittedName>
        <fullName evidence="2">Uncharacterized protein</fullName>
    </submittedName>
</protein>
<comment type="caution">
    <text evidence="2">The sequence shown here is derived from an EMBL/GenBank/DDBJ whole genome shotgun (WGS) entry which is preliminary data.</text>
</comment>
<organism evidence="2 3">
    <name type="scientific">Quillaja saponaria</name>
    <name type="common">Soap bark tree</name>
    <dbReference type="NCBI Taxonomy" id="32244"/>
    <lineage>
        <taxon>Eukaryota</taxon>
        <taxon>Viridiplantae</taxon>
        <taxon>Streptophyta</taxon>
        <taxon>Embryophyta</taxon>
        <taxon>Tracheophyta</taxon>
        <taxon>Spermatophyta</taxon>
        <taxon>Magnoliopsida</taxon>
        <taxon>eudicotyledons</taxon>
        <taxon>Gunneridae</taxon>
        <taxon>Pentapetalae</taxon>
        <taxon>rosids</taxon>
        <taxon>fabids</taxon>
        <taxon>Fabales</taxon>
        <taxon>Quillajaceae</taxon>
        <taxon>Quillaja</taxon>
    </lineage>
</organism>
<evidence type="ECO:0000313" key="2">
    <source>
        <dbReference type="EMBL" id="KAJ7944274.1"/>
    </source>
</evidence>
<dbReference type="AlphaFoldDB" id="A0AAD7KQQ8"/>
<accession>A0AAD7KQQ8</accession>
<dbReference type="EMBL" id="JARAOO010000014">
    <property type="protein sequence ID" value="KAJ7944274.1"/>
    <property type="molecule type" value="Genomic_DNA"/>
</dbReference>
<name>A0AAD7KQQ8_QUISA</name>
<dbReference type="KEGG" id="qsa:O6P43_033697"/>
<gene>
    <name evidence="2" type="ORF">O6P43_033697</name>
</gene>
<keyword evidence="1" id="KW-0812">Transmembrane</keyword>
<feature type="transmembrane region" description="Helical" evidence="1">
    <location>
        <begin position="63"/>
        <end position="80"/>
    </location>
</feature>
<feature type="transmembrane region" description="Helical" evidence="1">
    <location>
        <begin position="39"/>
        <end position="57"/>
    </location>
</feature>
<evidence type="ECO:0000313" key="3">
    <source>
        <dbReference type="Proteomes" id="UP001163823"/>
    </source>
</evidence>
<keyword evidence="3" id="KW-1185">Reference proteome</keyword>
<reference evidence="2" key="1">
    <citation type="journal article" date="2023" name="Science">
        <title>Elucidation of the pathway for biosynthesis of saponin adjuvants from the soapbark tree.</title>
        <authorList>
            <person name="Reed J."/>
            <person name="Orme A."/>
            <person name="El-Demerdash A."/>
            <person name="Owen C."/>
            <person name="Martin L.B.B."/>
            <person name="Misra R.C."/>
            <person name="Kikuchi S."/>
            <person name="Rejzek M."/>
            <person name="Martin A.C."/>
            <person name="Harkess A."/>
            <person name="Leebens-Mack J."/>
            <person name="Louveau T."/>
            <person name="Stephenson M.J."/>
            <person name="Osbourn A."/>
        </authorList>
    </citation>
    <scope>NUCLEOTIDE SEQUENCE</scope>
    <source>
        <strain evidence="2">S10</strain>
    </source>
</reference>
<keyword evidence="1" id="KW-1133">Transmembrane helix</keyword>